<evidence type="ECO:0000256" key="1">
    <source>
        <dbReference type="SAM" id="Phobius"/>
    </source>
</evidence>
<keyword evidence="1" id="KW-0472">Membrane</keyword>
<accession>A0A0W0F9I2</accession>
<dbReference type="AlphaFoldDB" id="A0A0W0F9I2"/>
<comment type="caution">
    <text evidence="2">The sequence shown here is derived from an EMBL/GenBank/DDBJ whole genome shotgun (WGS) entry which is preliminary data.</text>
</comment>
<organism evidence="2 3">
    <name type="scientific">Moniliophthora roreri</name>
    <name type="common">Frosty pod rot fungus</name>
    <name type="synonym">Monilia roreri</name>
    <dbReference type="NCBI Taxonomy" id="221103"/>
    <lineage>
        <taxon>Eukaryota</taxon>
        <taxon>Fungi</taxon>
        <taxon>Dikarya</taxon>
        <taxon>Basidiomycota</taxon>
        <taxon>Agaricomycotina</taxon>
        <taxon>Agaricomycetes</taxon>
        <taxon>Agaricomycetidae</taxon>
        <taxon>Agaricales</taxon>
        <taxon>Marasmiineae</taxon>
        <taxon>Marasmiaceae</taxon>
        <taxon>Moniliophthora</taxon>
    </lineage>
</organism>
<keyword evidence="1" id="KW-1133">Transmembrane helix</keyword>
<sequence>MPVIFTSTSNPNPGSNPVAEAALTGASSTFSTPLLLLLTIFNILYFLAPPIFSWRFPCQTTDDLDVVIANLGDLINSNCCFKRDLIELDDAEAFKSSLQQLSTEAFKIKLLPEPPRTNPFVWVMFRWKVLKDMDACYTLLKVLEWEVKSVARTNSTLHSYEIDIPSNRPVLRDFVMWQYQVASTPKVPDITHLTTDRPELELPCSEYLGLHAASRKVAQLSGLLGYLEQVESLMLEHNVLATDGGATGDLLAAKLLDVAINDWCCSSYIVILLASAI</sequence>
<gene>
    <name evidence="2" type="ORF">WG66_14513</name>
</gene>
<protein>
    <submittedName>
        <fullName evidence="2">Uncharacterized protein</fullName>
    </submittedName>
</protein>
<dbReference type="EMBL" id="LATX01002199">
    <property type="protein sequence ID" value="KTB32929.1"/>
    <property type="molecule type" value="Genomic_DNA"/>
</dbReference>
<reference evidence="2 3" key="1">
    <citation type="submission" date="2015-12" db="EMBL/GenBank/DDBJ databases">
        <title>Draft genome sequence of Moniliophthora roreri, the causal agent of frosty pod rot of cacao.</title>
        <authorList>
            <person name="Aime M.C."/>
            <person name="Diaz-Valderrama J.R."/>
            <person name="Kijpornyongpan T."/>
            <person name="Phillips-Mora W."/>
        </authorList>
    </citation>
    <scope>NUCLEOTIDE SEQUENCE [LARGE SCALE GENOMIC DNA]</scope>
    <source>
        <strain evidence="2 3">MCA 2952</strain>
    </source>
</reference>
<proteinExistence type="predicted"/>
<keyword evidence="1" id="KW-0812">Transmembrane</keyword>
<feature type="transmembrane region" description="Helical" evidence="1">
    <location>
        <begin position="30"/>
        <end position="48"/>
    </location>
</feature>
<evidence type="ECO:0000313" key="2">
    <source>
        <dbReference type="EMBL" id="KTB32929.1"/>
    </source>
</evidence>
<name>A0A0W0F9I2_MONRR</name>
<dbReference type="Proteomes" id="UP000054988">
    <property type="component" value="Unassembled WGS sequence"/>
</dbReference>
<evidence type="ECO:0000313" key="3">
    <source>
        <dbReference type="Proteomes" id="UP000054988"/>
    </source>
</evidence>